<comment type="subcellular location">
    <subcellularLocation>
        <location evidence="3">Cytoplasm</location>
        <location evidence="3">Cytoskeleton</location>
        <location evidence="3">Spindle</location>
    </subcellularLocation>
    <subcellularLocation>
        <location evidence="4">Midbody</location>
    </subcellularLocation>
    <subcellularLocation>
        <location evidence="2">Nucleus</location>
    </subcellularLocation>
</comment>
<keyword evidence="13" id="KW-0539">Nucleus</keyword>
<accession>A0A078AR19</accession>
<reference evidence="24 25" key="1">
    <citation type="submission" date="2014-06" db="EMBL/GenBank/DDBJ databases">
        <authorList>
            <person name="Swart Estienne"/>
        </authorList>
    </citation>
    <scope>NUCLEOTIDE SEQUENCE [LARGE SCALE GENOMIC DNA]</scope>
    <source>
        <strain evidence="24 25">130c</strain>
    </source>
</reference>
<evidence type="ECO:0000259" key="23">
    <source>
        <dbReference type="PROSITE" id="PS52035"/>
    </source>
</evidence>
<dbReference type="AlphaFoldDB" id="A0A078AR19"/>
<evidence type="ECO:0000256" key="18">
    <source>
        <dbReference type="ARBA" id="ARBA00032753"/>
    </source>
</evidence>
<comment type="catalytic activity">
    <reaction evidence="20">
        <text>gamma-L-glutamyl-L-glutamyl-[protein] + H2O = L-glutamyl-[protein] + L-glutamate</text>
        <dbReference type="Rhea" id="RHEA:60152"/>
        <dbReference type="Rhea" id="RHEA-COMP:10208"/>
        <dbReference type="Rhea" id="RHEA-COMP:15517"/>
        <dbReference type="ChEBI" id="CHEBI:15377"/>
        <dbReference type="ChEBI" id="CHEBI:29973"/>
        <dbReference type="ChEBI" id="CHEBI:29985"/>
        <dbReference type="ChEBI" id="CHEBI:143622"/>
    </reaction>
    <physiologicalReaction direction="left-to-right" evidence="20">
        <dbReference type="Rhea" id="RHEA:60153"/>
    </physiologicalReaction>
</comment>
<dbReference type="GO" id="GO:0005819">
    <property type="term" value="C:spindle"/>
    <property type="evidence" value="ECO:0007669"/>
    <property type="project" value="UniProtKB-SubCell"/>
</dbReference>
<evidence type="ECO:0000256" key="17">
    <source>
        <dbReference type="ARBA" id="ARBA00026108"/>
    </source>
</evidence>
<evidence type="ECO:0000256" key="7">
    <source>
        <dbReference type="ARBA" id="ARBA00022670"/>
    </source>
</evidence>
<feature type="region of interest" description="Disordered" evidence="22">
    <location>
        <begin position="1"/>
        <end position="28"/>
    </location>
</feature>
<evidence type="ECO:0000256" key="13">
    <source>
        <dbReference type="ARBA" id="ARBA00023242"/>
    </source>
</evidence>
<sequence length="977" mass="111892">MNQDSSSGGSNGPVHSSDPISKLRSQQPQQNTFKFDKVVVSSDFDSGNLARCTQSSKNYFNMYISEDCLPYITNCGNYRTWFYFSVTGVQEGESLTFSIRNMNNQGKLYKSGLKPVYRVLPEAQKKWKRIVNNVNFDYASEGFYITFSHQFTYEPTDVVYFAFTYPYSYEETLRKSEKIYNRLRDSQNIYMHREILGQSIENRIVELLTITGRNKITNKKEELIDGLFPQNESKEDRPYIFDKPTVFLTSRVHPGETPASFVLNGILNFLTNESSEQAKILLDNFVFKVIPILNPDGVYRGYYRLDTKNQNLNRYYLDPSPQDQPTIWATKQAIMQQHNLGKLFLYVDLHAHASKKGCFMFGNHLTGEKQLKNMLLPKLISYNSLNFDFVECSFSEKMMNCRDKKDGLSREGSGRVAIYKATGIPLCYTLECNYASGRRLNHISAKLNKNTNQVEPESPITDVHAKMYQNGETKAPPYTIEIFEDVGRAFCIGLLDYIEKNPISRIPTSNLKSLDNIKNDLVVHNKIFIPRKLEDNTQQKSSTNTQKSVTQRKPQPLIPKKSTPQVKKQNTFSATLTKIDSEQIDKPLNEGESENIICELLEFDQGSHESKSAEDDEYFYQQPTVKTEESKQAIKITNNKPPQVPNKQLVRNISEKKDRIDQALHARRRQPVSLRSSNKSTVPSLSNHQSEEVVSNENDYPLGYKVRQQFLSNERIKEKEPIDKTSQEEDKQQRKGPLMQVIDQQIRNSKKGPAAFKTQNRTQLHSAGSRQQIKSFYVHKGSQILGNNSANGHNDSDIQNQKVVAPITNFRMPTPNTGQLDLTQSFFQAITPQDQIIQIIGINRINSNQMRLPDIKASQSNNLLNIQVNAYESKSKSSSVYNSQRQIGNRIKINNRSSQIQNQQSQLIQQQKQLSSDFQSSSKFRINSENPQNRNNQFSRKALKTHSQSNNQIKSPKFIRQHPTLIQDSQLVAAAAE</sequence>
<evidence type="ECO:0000256" key="1">
    <source>
        <dbReference type="ARBA" id="ARBA00001947"/>
    </source>
</evidence>
<protein>
    <recommendedName>
        <fullName evidence="14">Cytosolic carboxypeptidase-like protein 5</fullName>
        <ecNumber evidence="17">3.4.17.24</ecNumber>
    </recommendedName>
    <alternativeName>
        <fullName evidence="19">ATP/GTP-binding protein-like 5</fullName>
    </alternativeName>
    <alternativeName>
        <fullName evidence="18">Protein deglutamylase CCP5</fullName>
    </alternativeName>
</protein>
<keyword evidence="11" id="KW-0482">Metalloprotease</keyword>
<keyword evidence="9" id="KW-0378">Hydrolase</keyword>
<evidence type="ECO:0000256" key="14">
    <source>
        <dbReference type="ARBA" id="ARBA00024141"/>
    </source>
</evidence>
<dbReference type="InterPro" id="IPR040626">
    <property type="entry name" value="Pepdidase_M14_N"/>
</dbReference>
<dbReference type="GO" id="GO:0004181">
    <property type="term" value="F:metallocarboxypeptidase activity"/>
    <property type="evidence" value="ECO:0007669"/>
    <property type="project" value="InterPro"/>
</dbReference>
<name>A0A078AR19_STYLE</name>
<dbReference type="GO" id="GO:0005634">
    <property type="term" value="C:nucleus"/>
    <property type="evidence" value="ECO:0007669"/>
    <property type="project" value="UniProtKB-SubCell"/>
</dbReference>
<evidence type="ECO:0000256" key="4">
    <source>
        <dbReference type="ARBA" id="ARBA00004214"/>
    </source>
</evidence>
<dbReference type="Proteomes" id="UP000039865">
    <property type="component" value="Unassembled WGS sequence"/>
</dbReference>
<feature type="region of interest" description="Disordered" evidence="22">
    <location>
        <begin position="715"/>
        <end position="738"/>
    </location>
</feature>
<proteinExistence type="inferred from homology"/>
<keyword evidence="10" id="KW-0862">Zinc</keyword>
<feature type="domain" description="Peptidase M14" evidence="23">
    <location>
        <begin position="165"/>
        <end position="498"/>
    </location>
</feature>
<keyword evidence="25" id="KW-1185">Reference proteome</keyword>
<feature type="compositionally biased region" description="Polar residues" evidence="22">
    <location>
        <begin position="673"/>
        <end position="695"/>
    </location>
</feature>
<keyword evidence="24" id="KW-0121">Carboxypeptidase</keyword>
<feature type="region of interest" description="Disordered" evidence="22">
    <location>
        <begin position="664"/>
        <end position="695"/>
    </location>
</feature>
<dbReference type="InterPro" id="IPR000834">
    <property type="entry name" value="Peptidase_M14"/>
</dbReference>
<dbReference type="CDD" id="cd06236">
    <property type="entry name" value="M14_AGBL5_like"/>
    <property type="match status" value="1"/>
</dbReference>
<dbReference type="EC" id="3.4.17.24" evidence="17"/>
<organism evidence="24 25">
    <name type="scientific">Stylonychia lemnae</name>
    <name type="common">Ciliate</name>
    <dbReference type="NCBI Taxonomy" id="5949"/>
    <lineage>
        <taxon>Eukaryota</taxon>
        <taxon>Sar</taxon>
        <taxon>Alveolata</taxon>
        <taxon>Ciliophora</taxon>
        <taxon>Intramacronucleata</taxon>
        <taxon>Spirotrichea</taxon>
        <taxon>Stichotrichia</taxon>
        <taxon>Sporadotrichida</taxon>
        <taxon>Oxytrichidae</taxon>
        <taxon>Stylonychinae</taxon>
        <taxon>Stylonychia</taxon>
    </lineage>
</organism>
<evidence type="ECO:0000256" key="3">
    <source>
        <dbReference type="ARBA" id="ARBA00004186"/>
    </source>
</evidence>
<dbReference type="EMBL" id="CCKQ01012761">
    <property type="protein sequence ID" value="CDW84396.1"/>
    <property type="molecule type" value="Genomic_DNA"/>
</dbReference>
<dbReference type="GO" id="GO:0006508">
    <property type="term" value="P:proteolysis"/>
    <property type="evidence" value="ECO:0007669"/>
    <property type="project" value="UniProtKB-KW"/>
</dbReference>
<evidence type="ECO:0000256" key="2">
    <source>
        <dbReference type="ARBA" id="ARBA00004123"/>
    </source>
</evidence>
<feature type="active site" description="Proton donor/acceptor" evidence="21">
    <location>
        <position position="431"/>
    </location>
</feature>
<evidence type="ECO:0000256" key="11">
    <source>
        <dbReference type="ARBA" id="ARBA00023049"/>
    </source>
</evidence>
<dbReference type="PANTHER" id="PTHR12756:SF12">
    <property type="entry name" value="CYTOSOLIC CARBOXYPEPTIDASE-LIKE PROTEIN 5"/>
    <property type="match status" value="1"/>
</dbReference>
<evidence type="ECO:0000313" key="24">
    <source>
        <dbReference type="EMBL" id="CDW84396.1"/>
    </source>
</evidence>
<evidence type="ECO:0000256" key="10">
    <source>
        <dbReference type="ARBA" id="ARBA00022833"/>
    </source>
</evidence>
<gene>
    <name evidence="24" type="primary">Contig1203.g1303</name>
    <name evidence="24" type="ORF">STYLEM_13458</name>
</gene>
<evidence type="ECO:0000256" key="12">
    <source>
        <dbReference type="ARBA" id="ARBA00023212"/>
    </source>
</evidence>
<dbReference type="InterPro" id="IPR034286">
    <property type="entry name" value="M14_AGBL5-like"/>
</dbReference>
<keyword evidence="6" id="KW-0963">Cytoplasm</keyword>
<dbReference type="PROSITE" id="PS52035">
    <property type="entry name" value="PEPTIDASE_M14"/>
    <property type="match status" value="1"/>
</dbReference>
<dbReference type="Pfam" id="PF18027">
    <property type="entry name" value="Pepdidase_M14_N"/>
    <property type="match status" value="1"/>
</dbReference>
<dbReference type="Gene3D" id="3.40.630.10">
    <property type="entry name" value="Zn peptidases"/>
    <property type="match status" value="1"/>
</dbReference>
<evidence type="ECO:0000256" key="21">
    <source>
        <dbReference type="PROSITE-ProRule" id="PRU01379"/>
    </source>
</evidence>
<feature type="compositionally biased region" description="Basic and acidic residues" evidence="22">
    <location>
        <begin position="715"/>
        <end position="733"/>
    </location>
</feature>
<evidence type="ECO:0000256" key="19">
    <source>
        <dbReference type="ARBA" id="ARBA00032928"/>
    </source>
</evidence>
<dbReference type="OrthoDB" id="10253041at2759"/>
<dbReference type="Pfam" id="PF00246">
    <property type="entry name" value="Peptidase_M14"/>
    <property type="match status" value="1"/>
</dbReference>
<keyword evidence="8" id="KW-0479">Metal-binding</keyword>
<feature type="region of interest" description="Disordered" evidence="22">
    <location>
        <begin position="533"/>
        <end position="570"/>
    </location>
</feature>
<feature type="compositionally biased region" description="Polar residues" evidence="22">
    <location>
        <begin position="538"/>
        <end position="553"/>
    </location>
</feature>
<dbReference type="SUPFAM" id="SSF53187">
    <property type="entry name" value="Zn-dependent exopeptidases"/>
    <property type="match status" value="1"/>
</dbReference>
<dbReference type="GO" id="GO:0030496">
    <property type="term" value="C:midbody"/>
    <property type="evidence" value="ECO:0007669"/>
    <property type="project" value="UniProtKB-SubCell"/>
</dbReference>
<evidence type="ECO:0000256" key="15">
    <source>
        <dbReference type="ARBA" id="ARBA00024524"/>
    </source>
</evidence>
<dbReference type="PANTHER" id="PTHR12756">
    <property type="entry name" value="CYTOSOLIC CARBOXYPEPTIDASE"/>
    <property type="match status" value="1"/>
</dbReference>
<keyword evidence="7" id="KW-0645">Protease</keyword>
<evidence type="ECO:0000256" key="5">
    <source>
        <dbReference type="ARBA" id="ARBA00005988"/>
    </source>
</evidence>
<evidence type="ECO:0000256" key="20">
    <source>
        <dbReference type="ARBA" id="ARBA00047714"/>
    </source>
</evidence>
<dbReference type="InterPro" id="IPR050821">
    <property type="entry name" value="Cytosolic_carboxypeptidase"/>
</dbReference>
<dbReference type="InParanoid" id="A0A078AR19"/>
<comment type="catalytic activity">
    <reaction evidence="16">
        <text>C-terminal L-alpha-aminoacyl-L-glutamyl-[tubulin] + H2O = C-terminal L-alpha-aminoacyl-[tubulin] + L-glutamate</text>
        <dbReference type="Rhea" id="RHEA:63796"/>
        <dbReference type="Rhea" id="RHEA-COMP:16436"/>
        <dbReference type="Rhea" id="RHEA-COMP:16437"/>
        <dbReference type="ChEBI" id="CHEBI:15377"/>
        <dbReference type="ChEBI" id="CHEBI:29985"/>
        <dbReference type="ChEBI" id="CHEBI:90782"/>
        <dbReference type="ChEBI" id="CHEBI:149556"/>
        <dbReference type="EC" id="3.4.17.24"/>
    </reaction>
    <physiologicalReaction direction="left-to-right" evidence="16">
        <dbReference type="Rhea" id="RHEA:63797"/>
    </physiologicalReaction>
</comment>
<evidence type="ECO:0000256" key="8">
    <source>
        <dbReference type="ARBA" id="ARBA00022723"/>
    </source>
</evidence>
<evidence type="ECO:0000256" key="9">
    <source>
        <dbReference type="ARBA" id="ARBA00022801"/>
    </source>
</evidence>
<comment type="cofactor">
    <cofactor evidence="1">
        <name>Zn(2+)</name>
        <dbReference type="ChEBI" id="CHEBI:29105"/>
    </cofactor>
</comment>
<evidence type="ECO:0000313" key="25">
    <source>
        <dbReference type="Proteomes" id="UP000039865"/>
    </source>
</evidence>
<evidence type="ECO:0000256" key="6">
    <source>
        <dbReference type="ARBA" id="ARBA00022490"/>
    </source>
</evidence>
<keyword evidence="12" id="KW-0206">Cytoskeleton</keyword>
<dbReference type="Gene3D" id="2.60.40.3120">
    <property type="match status" value="1"/>
</dbReference>
<evidence type="ECO:0000256" key="22">
    <source>
        <dbReference type="SAM" id="MobiDB-lite"/>
    </source>
</evidence>
<comment type="similarity">
    <text evidence="5 21">Belongs to the peptidase M14 family.</text>
</comment>
<evidence type="ECO:0000256" key="16">
    <source>
        <dbReference type="ARBA" id="ARBA00024627"/>
    </source>
</evidence>
<dbReference type="GO" id="GO:0008270">
    <property type="term" value="F:zinc ion binding"/>
    <property type="evidence" value="ECO:0007669"/>
    <property type="project" value="InterPro"/>
</dbReference>
<comment type="catalytic activity">
    <reaction evidence="15">
        <text>C-terminal L-alpha-aminoacyl-L-glutamyl-L-glutamyl-[tubulin] + H2O = C-terminal L-alpha-aminoacyl-L-glutamyl-[tubulin] + L-glutamate</text>
        <dbReference type="Rhea" id="RHEA:63792"/>
        <dbReference type="Rhea" id="RHEA-COMP:16435"/>
        <dbReference type="Rhea" id="RHEA-COMP:16436"/>
        <dbReference type="ChEBI" id="CHEBI:15377"/>
        <dbReference type="ChEBI" id="CHEBI:29985"/>
        <dbReference type="ChEBI" id="CHEBI:149555"/>
        <dbReference type="ChEBI" id="CHEBI:149556"/>
        <dbReference type="EC" id="3.4.17.24"/>
    </reaction>
    <physiologicalReaction direction="left-to-right" evidence="15">
        <dbReference type="Rhea" id="RHEA:63793"/>
    </physiologicalReaction>
</comment>